<dbReference type="Proteomes" id="UP000193247">
    <property type="component" value="Unassembled WGS sequence"/>
</dbReference>
<comment type="caution">
    <text evidence="2">The sequence shown here is derived from an EMBL/GenBank/DDBJ whole genome shotgun (WGS) entry which is preliminary data.</text>
</comment>
<dbReference type="Pfam" id="PF19865">
    <property type="entry name" value="DUF6338"/>
    <property type="match status" value="1"/>
</dbReference>
<gene>
    <name evidence="2" type="ORF">B8W66_07285</name>
</gene>
<sequence>MLISGWQQALTLVAVLIPGFVFQGVRRNRIGPSPEDRELTVRFIRALAVSVGFSLVYLLCLGDKLTTRLIHPQDNLDNLQAVAVGGILLVFVIPALAGHVTASFTTRQRYNRTGFWGTILRCARSDGELTWIRALFSQETDYSPIPTAWDFATQDVEPGSFVRILNADGTWIGGRVTGAASFFTGYPEPRDVFIDEAWSIDEQGEFGAALPGPTGQWVRCGDAVLMQIAPPPTDNPPSAEQ</sequence>
<proteinExistence type="predicted"/>
<dbReference type="RefSeq" id="WP_085324344.1">
    <property type="nucleotide sequence ID" value="NZ_NCXP01000005.1"/>
</dbReference>
<dbReference type="EMBL" id="NCXP01000005">
    <property type="protein sequence ID" value="OSC41891.1"/>
    <property type="molecule type" value="Genomic_DNA"/>
</dbReference>
<keyword evidence="3" id="KW-1185">Reference proteome</keyword>
<dbReference type="InterPro" id="IPR045919">
    <property type="entry name" value="DUF6338"/>
</dbReference>
<feature type="transmembrane region" description="Helical" evidence="1">
    <location>
        <begin position="6"/>
        <end position="22"/>
    </location>
</feature>
<keyword evidence="1" id="KW-1133">Transmembrane helix</keyword>
<feature type="transmembrane region" description="Helical" evidence="1">
    <location>
        <begin position="79"/>
        <end position="102"/>
    </location>
</feature>
<protein>
    <submittedName>
        <fullName evidence="2">Uncharacterized protein</fullName>
    </submittedName>
</protein>
<feature type="transmembrane region" description="Helical" evidence="1">
    <location>
        <begin position="43"/>
        <end position="59"/>
    </location>
</feature>
<reference evidence="2 3" key="1">
    <citation type="submission" date="2017-04" db="EMBL/GenBank/DDBJ databases">
        <title>The new phylogeny of genus Mycobacterium.</title>
        <authorList>
            <person name="Tortoli E."/>
            <person name="Trovato A."/>
            <person name="Cirillo D.M."/>
        </authorList>
    </citation>
    <scope>NUCLEOTIDE SEQUENCE [LARGE SCALE GENOMIC DNA]</scope>
    <source>
        <strain evidence="2 3">TBL 1200985</strain>
    </source>
</reference>
<dbReference type="OrthoDB" id="5113805at2"/>
<keyword evidence="1" id="KW-0812">Transmembrane</keyword>
<name>A0A1X2LXH7_9MYCO</name>
<keyword evidence="1" id="KW-0472">Membrane</keyword>
<evidence type="ECO:0000313" key="2">
    <source>
        <dbReference type="EMBL" id="OSC41891.1"/>
    </source>
</evidence>
<evidence type="ECO:0000256" key="1">
    <source>
        <dbReference type="SAM" id="Phobius"/>
    </source>
</evidence>
<organism evidence="2 3">
    <name type="scientific">Mycobacterium decipiens</name>
    <dbReference type="NCBI Taxonomy" id="1430326"/>
    <lineage>
        <taxon>Bacteria</taxon>
        <taxon>Bacillati</taxon>
        <taxon>Actinomycetota</taxon>
        <taxon>Actinomycetes</taxon>
        <taxon>Mycobacteriales</taxon>
        <taxon>Mycobacteriaceae</taxon>
        <taxon>Mycobacterium</taxon>
    </lineage>
</organism>
<accession>A0A1X2LXH7</accession>
<evidence type="ECO:0000313" key="3">
    <source>
        <dbReference type="Proteomes" id="UP000193247"/>
    </source>
</evidence>
<dbReference type="AlphaFoldDB" id="A0A1X2LXH7"/>